<evidence type="ECO:0000313" key="3">
    <source>
        <dbReference type="Proteomes" id="UP000278351"/>
    </source>
</evidence>
<protein>
    <submittedName>
        <fullName evidence="2">Uncharacterized protein</fullName>
    </submittedName>
</protein>
<feature type="chain" id="PRO_5018020424" evidence="1">
    <location>
        <begin position="24"/>
        <end position="188"/>
    </location>
</feature>
<organism evidence="2 3">
    <name type="scientific">Chitinophaga lutea</name>
    <dbReference type="NCBI Taxonomy" id="2488634"/>
    <lineage>
        <taxon>Bacteria</taxon>
        <taxon>Pseudomonadati</taxon>
        <taxon>Bacteroidota</taxon>
        <taxon>Chitinophagia</taxon>
        <taxon>Chitinophagales</taxon>
        <taxon>Chitinophagaceae</taxon>
        <taxon>Chitinophaga</taxon>
    </lineage>
</organism>
<sequence>MKAVFFNFWVVLGSFFVSDVAFAQQSELFKRAFQGIELGQSIDSIQHARQIEIQPDNAKLKSIAYDKSVNYYLPAGARHDSVFHLKVAGFFIKVNEEGKINAMQIVCYYKAGILRNMVASLGCFYIAGGASASDDVEDDCLRCLETLSFYEWYLTGKSFLSLNLTTNWFLMPGGEKKEALAVLTWYPS</sequence>
<feature type="signal peptide" evidence="1">
    <location>
        <begin position="1"/>
        <end position="23"/>
    </location>
</feature>
<reference evidence="2 3" key="1">
    <citation type="submission" date="2018-11" db="EMBL/GenBank/DDBJ databases">
        <title>Chitinophaga lutea sp.nov., isolate from arsenic contaminated soil.</title>
        <authorList>
            <person name="Zong Y."/>
        </authorList>
    </citation>
    <scope>NUCLEOTIDE SEQUENCE [LARGE SCALE GENOMIC DNA]</scope>
    <source>
        <strain evidence="2 3">ZY74</strain>
    </source>
</reference>
<name>A0A3N4QA42_9BACT</name>
<dbReference type="RefSeq" id="WP_123845412.1">
    <property type="nucleotide sequence ID" value="NZ_RPDH01000001.1"/>
</dbReference>
<evidence type="ECO:0000256" key="1">
    <source>
        <dbReference type="SAM" id="SignalP"/>
    </source>
</evidence>
<evidence type="ECO:0000313" key="2">
    <source>
        <dbReference type="EMBL" id="RPE12897.1"/>
    </source>
</evidence>
<keyword evidence="1" id="KW-0732">Signal</keyword>
<accession>A0A3N4QA42</accession>
<comment type="caution">
    <text evidence="2">The sequence shown here is derived from an EMBL/GenBank/DDBJ whole genome shotgun (WGS) entry which is preliminary data.</text>
</comment>
<dbReference type="EMBL" id="RPDH01000001">
    <property type="protein sequence ID" value="RPE12897.1"/>
    <property type="molecule type" value="Genomic_DNA"/>
</dbReference>
<gene>
    <name evidence="2" type="ORF">EGT74_04960</name>
</gene>
<proteinExistence type="predicted"/>
<dbReference type="AlphaFoldDB" id="A0A3N4QA42"/>
<dbReference type="Proteomes" id="UP000278351">
    <property type="component" value="Unassembled WGS sequence"/>
</dbReference>
<keyword evidence="3" id="KW-1185">Reference proteome</keyword>